<dbReference type="GeneID" id="36526534"/>
<gene>
    <name evidence="3" type="ORF">BDW47DRAFT_58981</name>
</gene>
<organism evidence="3 4">
    <name type="scientific">Aspergillus candidus</name>
    <dbReference type="NCBI Taxonomy" id="41067"/>
    <lineage>
        <taxon>Eukaryota</taxon>
        <taxon>Fungi</taxon>
        <taxon>Dikarya</taxon>
        <taxon>Ascomycota</taxon>
        <taxon>Pezizomycotina</taxon>
        <taxon>Eurotiomycetes</taxon>
        <taxon>Eurotiomycetidae</taxon>
        <taxon>Eurotiales</taxon>
        <taxon>Aspergillaceae</taxon>
        <taxon>Aspergillus</taxon>
        <taxon>Aspergillus subgen. Circumdati</taxon>
    </lineage>
</organism>
<feature type="compositionally biased region" description="Polar residues" evidence="1">
    <location>
        <begin position="91"/>
        <end position="102"/>
    </location>
</feature>
<keyword evidence="2" id="KW-1133">Transmembrane helix</keyword>
<evidence type="ECO:0000313" key="4">
    <source>
        <dbReference type="Proteomes" id="UP000234585"/>
    </source>
</evidence>
<keyword evidence="2" id="KW-0812">Transmembrane</keyword>
<reference evidence="3 4" key="1">
    <citation type="submission" date="2017-12" db="EMBL/GenBank/DDBJ databases">
        <authorList>
            <consortium name="DOE Joint Genome Institute"/>
            <person name="Haridas S."/>
            <person name="Kjaerbolling I."/>
            <person name="Vesth T.C."/>
            <person name="Frisvad J.C."/>
            <person name="Nybo J.L."/>
            <person name="Theobald S."/>
            <person name="Kuo A."/>
            <person name="Bowyer P."/>
            <person name="Matsuda Y."/>
            <person name="Mondo S."/>
            <person name="Lyhne E.K."/>
            <person name="Kogle M.E."/>
            <person name="Clum A."/>
            <person name="Lipzen A."/>
            <person name="Salamov A."/>
            <person name="Ngan C.Y."/>
            <person name="Daum C."/>
            <person name="Chiniquy J."/>
            <person name="Barry K."/>
            <person name="LaButti K."/>
            <person name="Simmons B.A."/>
            <person name="Magnuson J.K."/>
            <person name="Mortensen U.H."/>
            <person name="Larsen T.O."/>
            <person name="Grigoriev I.V."/>
            <person name="Baker S.E."/>
            <person name="Andersen M.R."/>
            <person name="Nordberg H.P."/>
            <person name="Cantor M.N."/>
            <person name="Hua S.X."/>
        </authorList>
    </citation>
    <scope>NUCLEOTIDE SEQUENCE [LARGE SCALE GENOMIC DNA]</scope>
    <source>
        <strain evidence="3 4">CBS 102.13</strain>
    </source>
</reference>
<keyword evidence="2" id="KW-0472">Membrane</keyword>
<proteinExistence type="predicted"/>
<feature type="region of interest" description="Disordered" evidence="1">
    <location>
        <begin position="75"/>
        <end position="102"/>
    </location>
</feature>
<evidence type="ECO:0000313" key="3">
    <source>
        <dbReference type="EMBL" id="PLB35752.1"/>
    </source>
</evidence>
<dbReference type="EMBL" id="KZ559158">
    <property type="protein sequence ID" value="PLB35752.1"/>
    <property type="molecule type" value="Genomic_DNA"/>
</dbReference>
<evidence type="ECO:0000256" key="1">
    <source>
        <dbReference type="SAM" id="MobiDB-lite"/>
    </source>
</evidence>
<protein>
    <submittedName>
        <fullName evidence="3">Uncharacterized protein</fullName>
    </submittedName>
</protein>
<dbReference type="Proteomes" id="UP000234585">
    <property type="component" value="Unassembled WGS sequence"/>
</dbReference>
<dbReference type="AlphaFoldDB" id="A0A2I2F535"/>
<name>A0A2I2F535_ASPCN</name>
<sequence>MHVGLAFQASILITLSFSLLFSLLLLLLLLFSLFLSFVLFLPPFYLSIISVSSLHPISALRRSPHSGTRLNRLIRPIRPPRPRSPNLGNPICSTRGSLGSIH</sequence>
<feature type="transmembrane region" description="Helical" evidence="2">
    <location>
        <begin position="12"/>
        <end position="38"/>
    </location>
</feature>
<evidence type="ECO:0000256" key="2">
    <source>
        <dbReference type="SAM" id="Phobius"/>
    </source>
</evidence>
<dbReference type="RefSeq" id="XP_024669764.1">
    <property type="nucleotide sequence ID" value="XM_024819374.1"/>
</dbReference>
<keyword evidence="4" id="KW-1185">Reference proteome</keyword>
<accession>A0A2I2F535</accession>